<organism evidence="2 3">
    <name type="scientific">Streptomyces halobius</name>
    <dbReference type="NCBI Taxonomy" id="2879846"/>
    <lineage>
        <taxon>Bacteria</taxon>
        <taxon>Bacillati</taxon>
        <taxon>Actinomycetota</taxon>
        <taxon>Actinomycetes</taxon>
        <taxon>Kitasatosporales</taxon>
        <taxon>Streptomycetaceae</taxon>
        <taxon>Streptomyces</taxon>
    </lineage>
</organism>
<keyword evidence="1" id="KW-0472">Membrane</keyword>
<name>A0ABY4M535_9ACTN</name>
<dbReference type="Proteomes" id="UP000830115">
    <property type="component" value="Chromosome"/>
</dbReference>
<proteinExistence type="predicted"/>
<protein>
    <submittedName>
        <fullName evidence="2">Uncharacterized protein</fullName>
    </submittedName>
</protein>
<accession>A0ABY4M535</accession>
<gene>
    <name evidence="2" type="ORF">K9S39_05165</name>
</gene>
<dbReference type="EMBL" id="CP086322">
    <property type="protein sequence ID" value="UQA91346.1"/>
    <property type="molecule type" value="Genomic_DNA"/>
</dbReference>
<evidence type="ECO:0000313" key="3">
    <source>
        <dbReference type="Proteomes" id="UP000830115"/>
    </source>
</evidence>
<keyword evidence="1" id="KW-1133">Transmembrane helix</keyword>
<reference evidence="2" key="1">
    <citation type="submission" date="2021-10" db="EMBL/GenBank/DDBJ databases">
        <title>Streptomyces nigrumlapis sp.nov.,an antimicrobial producing actinobacterium isolated from Black Gobi rocks.</title>
        <authorList>
            <person name="Wen Y."/>
            <person name="Zhang W."/>
            <person name="Liu X.G."/>
        </authorList>
    </citation>
    <scope>NUCLEOTIDE SEQUENCE</scope>
    <source>
        <strain evidence="2">ST13-2-2</strain>
    </source>
</reference>
<dbReference type="RefSeq" id="WP_248862176.1">
    <property type="nucleotide sequence ID" value="NZ_CP086322.1"/>
</dbReference>
<keyword evidence="1" id="KW-0812">Transmembrane</keyword>
<sequence>MPGSRADVSRTFLYGNPEARTAVATAMAEAGERRSYILAERDDERDATWRERALNAEDALKAAHAEILAQRASLTLGVPLNFATHAPGGPVRRAVAEPSGFGAQPAIAVRRASSSSSARTVVVIGAVIVTVNVLSGGAALRYLRY</sequence>
<evidence type="ECO:0000256" key="1">
    <source>
        <dbReference type="SAM" id="Phobius"/>
    </source>
</evidence>
<feature type="transmembrane region" description="Helical" evidence="1">
    <location>
        <begin position="120"/>
        <end position="143"/>
    </location>
</feature>
<evidence type="ECO:0000313" key="2">
    <source>
        <dbReference type="EMBL" id="UQA91346.1"/>
    </source>
</evidence>
<keyword evidence="3" id="KW-1185">Reference proteome</keyword>